<dbReference type="AlphaFoldDB" id="C1FDY4"/>
<reference evidence="2 3" key="1">
    <citation type="journal article" date="2009" name="Science">
        <title>Green evolution and dynamic adaptations revealed by genomes of the marine picoeukaryotes Micromonas.</title>
        <authorList>
            <person name="Worden A.Z."/>
            <person name="Lee J.H."/>
            <person name="Mock T."/>
            <person name="Rouze P."/>
            <person name="Simmons M.P."/>
            <person name="Aerts A.L."/>
            <person name="Allen A.E."/>
            <person name="Cuvelier M.L."/>
            <person name="Derelle E."/>
            <person name="Everett M.V."/>
            <person name="Foulon E."/>
            <person name="Grimwood J."/>
            <person name="Gundlach H."/>
            <person name="Henrissat B."/>
            <person name="Napoli C."/>
            <person name="McDonald S.M."/>
            <person name="Parker M.S."/>
            <person name="Rombauts S."/>
            <person name="Salamov A."/>
            <person name="Von Dassow P."/>
            <person name="Badger J.H."/>
            <person name="Coutinho P.M."/>
            <person name="Demir E."/>
            <person name="Dubchak I."/>
            <person name="Gentemann C."/>
            <person name="Eikrem W."/>
            <person name="Gready J.E."/>
            <person name="John U."/>
            <person name="Lanier W."/>
            <person name="Lindquist E.A."/>
            <person name="Lucas S."/>
            <person name="Mayer K.F."/>
            <person name="Moreau H."/>
            <person name="Not F."/>
            <person name="Otillar R."/>
            <person name="Panaud O."/>
            <person name="Pangilinan J."/>
            <person name="Paulsen I."/>
            <person name="Piegu B."/>
            <person name="Poliakov A."/>
            <person name="Robbens S."/>
            <person name="Schmutz J."/>
            <person name="Toulza E."/>
            <person name="Wyss T."/>
            <person name="Zelensky A."/>
            <person name="Zhou K."/>
            <person name="Armbrust E.V."/>
            <person name="Bhattacharya D."/>
            <person name="Goodenough U.W."/>
            <person name="Van de Peer Y."/>
            <person name="Grigoriev I.V."/>
        </authorList>
    </citation>
    <scope>NUCLEOTIDE SEQUENCE [LARGE SCALE GENOMIC DNA]</scope>
    <source>
        <strain evidence="3">RCC299 / NOUM17</strain>
    </source>
</reference>
<dbReference type="Pfam" id="PF20662">
    <property type="entry name" value="COG4_C"/>
    <property type="match status" value="1"/>
</dbReference>
<sequence length="678" mass="77736">MNADSLFLEETMDVGAINRLLHEAAHSHRALAMRLLRASHVGQFVAGAAHDESDGTRDEADGAHYKANIIHVESLRLLAKIITQTSRSTIIATAQELCTERQNISAAQMTVNHNVRTASTCSAMMECLHRNEYEATVQHAHTLQSMNHYSEALKISVNDIETQHLYTRVRLSISEVTKRLKENLDVAIARGDEDSVLRFAKLFATLGLPDQGLKSIDRVVVMRACAQKGNDVQIKHQIFNMLDTLFDYFECNWRDILATFGLRALNALVVSVHEACESHTESMLATHLQNFDNANESGVEDQLGFSNIENVIVEMVEVITRLAEYRSYIEEFCRSIDKVSASGDTNCTHQRKIAMIFSRILSKFERTYSDLEVRQVQSEKKTRLLGNNYQILIPTKKGILGLKNLDAFVDDFFFLTMSSINRAVHVGYQECTILLLNLFREAALRHVSLDDELNNKIKPMEERMWRLRFLHIFLSNLFEVIDFVKHLKRNDKSQAYVGLPDLEELSKVLQEKLLIERDLYMKGLFSYFDATFDCLASTNYVMSEEDMKWKSARKSWSAGLIDRMHEAFDMERVFSSELNEIISDPIITHIARRIEENVFNRLQFNHLGAILFEGEIRKITVALTKMFPNSKVREIFSRVLSISTVLNAETYEGFFNDINSNFFLHFELEKLASLRNDL</sequence>
<dbReference type="FunCoup" id="C1FDY4">
    <property type="interactions" value="1876"/>
</dbReference>
<organism evidence="2 3">
    <name type="scientific">Micromonas commoda (strain RCC299 / NOUM17 / CCMP2709)</name>
    <name type="common">Picoplanktonic green alga</name>
    <dbReference type="NCBI Taxonomy" id="296587"/>
    <lineage>
        <taxon>Eukaryota</taxon>
        <taxon>Viridiplantae</taxon>
        <taxon>Chlorophyta</taxon>
        <taxon>Mamiellophyceae</taxon>
        <taxon>Mamiellales</taxon>
        <taxon>Mamiellaceae</taxon>
        <taxon>Micromonas</taxon>
    </lineage>
</organism>
<gene>
    <name evidence="2" type="primary">COG4</name>
    <name evidence="2" type="ORF">MICPUN_107332</name>
</gene>
<dbReference type="InterPro" id="IPR048684">
    <property type="entry name" value="COG4_C"/>
</dbReference>
<dbReference type="EMBL" id="CP001574">
    <property type="protein sequence ID" value="ACO68867.1"/>
    <property type="molecule type" value="Genomic_DNA"/>
</dbReference>
<evidence type="ECO:0000313" key="2">
    <source>
        <dbReference type="EMBL" id="ACO68867.1"/>
    </source>
</evidence>
<accession>C1FDY4</accession>
<dbReference type="InterPro" id="IPR048682">
    <property type="entry name" value="COG4"/>
</dbReference>
<dbReference type="Proteomes" id="UP000002009">
    <property type="component" value="Chromosome 1"/>
</dbReference>
<dbReference type="OrthoDB" id="47059at2759"/>
<proteinExistence type="predicted"/>
<evidence type="ECO:0000259" key="1">
    <source>
        <dbReference type="Pfam" id="PF20662"/>
    </source>
</evidence>
<dbReference type="OMA" id="ACESHTE"/>
<protein>
    <recommendedName>
        <fullName evidence="1">Conserved oligomeric Golgi complex subunit 4 C-terminal domain-containing protein</fullName>
    </recommendedName>
</protein>
<name>C1FDY4_MICCC</name>
<feature type="domain" description="Conserved oligomeric Golgi complex subunit 4 C-terminal" evidence="1">
    <location>
        <begin position="533"/>
        <end position="652"/>
    </location>
</feature>
<evidence type="ECO:0000313" key="3">
    <source>
        <dbReference type="Proteomes" id="UP000002009"/>
    </source>
</evidence>
<dbReference type="Gene3D" id="1.20.58.1970">
    <property type="match status" value="1"/>
</dbReference>
<dbReference type="InParanoid" id="C1FDY4"/>
<dbReference type="PANTHER" id="PTHR24016:SF0">
    <property type="entry name" value="CONSERVED OLIGOMERIC GOLGI COMPLEX SUBUNIT 4"/>
    <property type="match status" value="1"/>
</dbReference>
<keyword evidence="3" id="KW-1185">Reference proteome</keyword>
<dbReference type="PANTHER" id="PTHR24016">
    <property type="entry name" value="CONSERVED OLIGOMERIC GOLGI COMPLEX SUBUNIT 4"/>
    <property type="match status" value="1"/>
</dbReference>
<dbReference type="KEGG" id="mis:MICPUN_107332"/>
<dbReference type="RefSeq" id="XP_002507609.1">
    <property type="nucleotide sequence ID" value="XM_002507563.1"/>
</dbReference>
<dbReference type="GeneID" id="8250139"/>